<proteinExistence type="inferred from homology"/>
<keyword evidence="3" id="KW-0472">Membrane</keyword>
<evidence type="ECO:0000313" key="5">
    <source>
        <dbReference type="EMBL" id="CEJ86941.1"/>
    </source>
</evidence>
<dbReference type="AlphaFoldDB" id="A0A0A1TDR5"/>
<keyword evidence="6" id="KW-1185">Reference proteome</keyword>
<comment type="function">
    <text evidence="3">Required for mitochondrial cytochrome c oxidase (COX) assembly and respiration.</text>
</comment>
<feature type="region of interest" description="Disordered" evidence="4">
    <location>
        <begin position="1"/>
        <end position="22"/>
    </location>
</feature>
<gene>
    <name evidence="5" type="ORF">VHEMI04254</name>
</gene>
<feature type="region of interest" description="Disordered" evidence="4">
    <location>
        <begin position="122"/>
        <end position="147"/>
    </location>
</feature>
<dbReference type="GO" id="GO:0005743">
    <property type="term" value="C:mitochondrial inner membrane"/>
    <property type="evidence" value="ECO:0007669"/>
    <property type="project" value="UniProtKB-SubCell"/>
</dbReference>
<reference evidence="5 6" key="1">
    <citation type="journal article" date="2015" name="Genome Announc.">
        <title>Draft Genome Sequence and Gene Annotation of the Entomopathogenic Fungus Verticillium hemipterigenum.</title>
        <authorList>
            <person name="Horn F."/>
            <person name="Habel A."/>
            <person name="Scharf D.H."/>
            <person name="Dworschak J."/>
            <person name="Brakhage A.A."/>
            <person name="Guthke R."/>
            <person name="Hertweck C."/>
            <person name="Linde J."/>
        </authorList>
    </citation>
    <scope>NUCLEOTIDE SEQUENCE [LARGE SCALE GENOMIC DNA]</scope>
</reference>
<keyword evidence="3" id="KW-0496">Mitochondrion</keyword>
<keyword evidence="2" id="KW-1015">Disulfide bond</keyword>
<keyword evidence="3" id="KW-0143">Chaperone</keyword>
<accession>A0A0A1TDR5</accession>
<evidence type="ECO:0000313" key="6">
    <source>
        <dbReference type="Proteomes" id="UP000039046"/>
    </source>
</evidence>
<dbReference type="STRING" id="1531966.A0A0A1TDR5"/>
<comment type="similarity">
    <text evidence="1 3">Belongs to the CMC family.</text>
</comment>
<dbReference type="HOGENOM" id="CLU_113403_0_0_1"/>
<dbReference type="Proteomes" id="UP000039046">
    <property type="component" value="Unassembled WGS sequence"/>
</dbReference>
<evidence type="ECO:0000256" key="3">
    <source>
        <dbReference type="RuleBase" id="RU364104"/>
    </source>
</evidence>
<evidence type="ECO:0000256" key="1">
    <source>
        <dbReference type="ARBA" id="ARBA00007347"/>
    </source>
</evidence>
<evidence type="ECO:0000256" key="4">
    <source>
        <dbReference type="SAM" id="MobiDB-lite"/>
    </source>
</evidence>
<dbReference type="PANTHER" id="PTHR22977">
    <property type="entry name" value="COX ASSEMBLY MITOCHONDRIAL PROTEIN"/>
    <property type="match status" value="1"/>
</dbReference>
<dbReference type="InterPro" id="IPR013892">
    <property type="entry name" value="Cyt_c_biogenesis_Cmc1-like"/>
</dbReference>
<dbReference type="EMBL" id="CDHN01000002">
    <property type="protein sequence ID" value="CEJ86941.1"/>
    <property type="molecule type" value="Genomic_DNA"/>
</dbReference>
<keyword evidence="3" id="KW-0999">Mitochondrion inner membrane</keyword>
<protein>
    <recommendedName>
        <fullName evidence="3">COX assembly mitochondrial protein</fullName>
    </recommendedName>
</protein>
<dbReference type="PANTHER" id="PTHR22977:SF5">
    <property type="entry name" value="COX ASSEMBLY MITOCHONDRIAL PROTEIN HOMOLOG"/>
    <property type="match status" value="1"/>
</dbReference>
<organism evidence="5 6">
    <name type="scientific">[Torrubiella] hemipterigena</name>
    <dbReference type="NCBI Taxonomy" id="1531966"/>
    <lineage>
        <taxon>Eukaryota</taxon>
        <taxon>Fungi</taxon>
        <taxon>Dikarya</taxon>
        <taxon>Ascomycota</taxon>
        <taxon>Pezizomycotina</taxon>
        <taxon>Sordariomycetes</taxon>
        <taxon>Hypocreomycetidae</taxon>
        <taxon>Hypocreales</taxon>
        <taxon>Clavicipitaceae</taxon>
        <taxon>Clavicipitaceae incertae sedis</taxon>
        <taxon>'Torrubiella' clade</taxon>
    </lineage>
</organism>
<comment type="subcellular location">
    <subcellularLocation>
        <location evidence="3">Mitochondrion inner membrane</location>
    </subcellularLocation>
</comment>
<evidence type="ECO:0000256" key="2">
    <source>
        <dbReference type="ARBA" id="ARBA00023157"/>
    </source>
</evidence>
<name>A0A0A1TDR5_9HYPO</name>
<dbReference type="Pfam" id="PF08583">
    <property type="entry name" value="Cmc1"/>
    <property type="match status" value="1"/>
</dbReference>
<sequence>MADSSTPRLTVPSRNPLPLSASQETQVRDIYYARVRKSCAEEIKAFAECAKGKGLAVTFSCRAPHRVMNSCMKEHATQAEYDAAREEWFALRLERQRAREAKNKVADAQKEFLREWWGLPESERDAKKASQPERVGGMPSKDRVVKN</sequence>
<dbReference type="OrthoDB" id="6224010at2759"/>
<feature type="compositionally biased region" description="Basic and acidic residues" evidence="4">
    <location>
        <begin position="122"/>
        <end position="131"/>
    </location>
</feature>